<organism evidence="1 2">
    <name type="scientific">Arachnia rubra</name>
    <dbReference type="NCBI Taxonomy" id="1547448"/>
    <lineage>
        <taxon>Bacteria</taxon>
        <taxon>Bacillati</taxon>
        <taxon>Actinomycetota</taxon>
        <taxon>Actinomycetes</taxon>
        <taxon>Propionibacteriales</taxon>
        <taxon>Propionibacteriaceae</taxon>
        <taxon>Arachnia</taxon>
    </lineage>
</organism>
<evidence type="ECO:0000313" key="2">
    <source>
        <dbReference type="Proteomes" id="UP000678513"/>
    </source>
</evidence>
<dbReference type="Proteomes" id="UP000678513">
    <property type="component" value="Chromosome"/>
</dbReference>
<name>A0ABX7Y6C5_9ACTN</name>
<reference evidence="1 2" key="1">
    <citation type="submission" date="2021-03" db="EMBL/GenBank/DDBJ databases">
        <title>Human Oral Microbial Genomes.</title>
        <authorList>
            <person name="Johnston C.D."/>
            <person name="Chen T."/>
            <person name="Dewhirst F.E."/>
        </authorList>
    </citation>
    <scope>NUCLEOTIDE SEQUENCE [LARGE SCALE GENOMIC DNA]</scope>
    <source>
        <strain evidence="1 2">DSMZ 100122</strain>
    </source>
</reference>
<sequence length="112" mass="11878">MGTPEPYKPTSTAAGTEGADAFVLFPVSFTNGGSEPVNPFLIRFQGTSGNSEAQKVIDSGGSCDFPTADIAPGKTLDWKVCFGIKPGQTFTLQWSYGFTEKGYVDVDLPQTS</sequence>
<protein>
    <submittedName>
        <fullName evidence="1">Uncharacterized protein</fullName>
    </submittedName>
</protein>
<dbReference type="EMBL" id="CP072384">
    <property type="protein sequence ID" value="QUC08759.1"/>
    <property type="molecule type" value="Genomic_DNA"/>
</dbReference>
<dbReference type="RefSeq" id="WP_212325255.1">
    <property type="nucleotide sequence ID" value="NZ_AP024463.1"/>
</dbReference>
<accession>A0ABX7Y6C5</accession>
<proteinExistence type="predicted"/>
<gene>
    <name evidence="1" type="ORF">J5A65_03185</name>
</gene>
<keyword evidence="2" id="KW-1185">Reference proteome</keyword>
<evidence type="ECO:0000313" key="1">
    <source>
        <dbReference type="EMBL" id="QUC08759.1"/>
    </source>
</evidence>